<accession>A0AAF0CDU0</accession>
<dbReference type="InterPro" id="IPR008323">
    <property type="entry name" value="UCP033563"/>
</dbReference>
<dbReference type="Pfam" id="PF06245">
    <property type="entry name" value="DUF1015"/>
    <property type="match status" value="1"/>
</dbReference>
<dbReference type="KEGG" id="tvd:SG34_030185"/>
<dbReference type="EMBL" id="CP059734">
    <property type="protein sequence ID" value="WDE09046.1"/>
    <property type="molecule type" value="Genomic_DNA"/>
</dbReference>
<reference evidence="1 2" key="1">
    <citation type="journal article" date="2015" name="Genome Announc.">
        <title>Draft Genome Sequences of Marine Isolates of Thalassomonas viridans and Thalassomonas actiniarum.</title>
        <authorList>
            <person name="Olonade I."/>
            <person name="van Zyl L.J."/>
            <person name="Trindade M."/>
        </authorList>
    </citation>
    <scope>NUCLEOTIDE SEQUENCE [LARGE SCALE GENOMIC DNA]</scope>
    <source>
        <strain evidence="1 2">XOM25</strain>
    </source>
</reference>
<proteinExistence type="predicted"/>
<evidence type="ECO:0000313" key="2">
    <source>
        <dbReference type="Proteomes" id="UP000032352"/>
    </source>
</evidence>
<protein>
    <submittedName>
        <fullName evidence="1">DUF1015 family protein</fullName>
    </submittedName>
</protein>
<reference evidence="1 2" key="2">
    <citation type="journal article" date="2022" name="Mar. Drugs">
        <title>Bioassay-Guided Fractionation Leads to the Detection of Cholic Acid Generated by the Rare Thalassomonas sp.</title>
        <authorList>
            <person name="Pheiffer F."/>
            <person name="Schneider Y.K."/>
            <person name="Hansen E.H."/>
            <person name="Andersen J.H."/>
            <person name="Isaksson J."/>
            <person name="Busche T."/>
            <person name="R C."/>
            <person name="Kalinowski J."/>
            <person name="Zyl L.V."/>
            <person name="Trindade M."/>
        </authorList>
    </citation>
    <scope>NUCLEOTIDE SEQUENCE [LARGE SCALE GENOMIC DNA]</scope>
    <source>
        <strain evidence="1 2">XOM25</strain>
    </source>
</reference>
<keyword evidence="2" id="KW-1185">Reference proteome</keyword>
<organism evidence="1 2">
    <name type="scientific">Thalassomonas viridans</name>
    <dbReference type="NCBI Taxonomy" id="137584"/>
    <lineage>
        <taxon>Bacteria</taxon>
        <taxon>Pseudomonadati</taxon>
        <taxon>Pseudomonadota</taxon>
        <taxon>Gammaproteobacteria</taxon>
        <taxon>Alteromonadales</taxon>
        <taxon>Colwelliaceae</taxon>
        <taxon>Thalassomonas</taxon>
    </lineage>
</organism>
<name>A0AAF0CDU0_9GAMM</name>
<gene>
    <name evidence="1" type="ORF">SG34_030185</name>
</gene>
<dbReference type="Proteomes" id="UP000032352">
    <property type="component" value="Chromosome pTvir"/>
</dbReference>
<dbReference type="RefSeq" id="WP_044837103.1">
    <property type="nucleotide sequence ID" value="NZ_CP059734.1"/>
</dbReference>
<evidence type="ECO:0000313" key="1">
    <source>
        <dbReference type="EMBL" id="WDE09046.1"/>
    </source>
</evidence>
<sequence length="299" mass="33751">MLNTLGQIHNRPFYLYRIIKESSEALGVLLNYCRQGSENLVLLPHEQISMSHAMKIKKLLQTETITLPPCALIAELDFSVLNWQENSEQISRWYDNKNHSEHYLYRLKGDDNTQALAEQLARQEALLIADGHHRAFASSLPHAPLATMPVWLTSTSVAVNSFALSLKTKAGFDWHALQQQLKNFAIVACSPSDAHYVFSYRRQQTSYCYSAARGDSYKIQHQIRTALKQIENVANLSPVPQKQLPALARSADTLLIELTAPRISDIIDAAKKGHYFPEKSTYFPHKTCARVLNELSAAC</sequence>
<dbReference type="AlphaFoldDB" id="A0AAF0CDU0"/>